<evidence type="ECO:0000313" key="2">
    <source>
        <dbReference type="Proteomes" id="UP000020681"/>
    </source>
</evidence>
<accession>A0ABN0QVB2</accession>
<proteinExistence type="predicted"/>
<comment type="caution">
    <text evidence="1">The sequence shown here is derived from an EMBL/GenBank/DDBJ whole genome shotgun (WGS) entry which is preliminary data.</text>
</comment>
<protein>
    <submittedName>
        <fullName evidence="1">Uncharacterized protein</fullName>
    </submittedName>
</protein>
<name>A0ABN0QVB2_MYCUL</name>
<evidence type="ECO:0000313" key="1">
    <source>
        <dbReference type="EMBL" id="EUA88624.1"/>
    </source>
</evidence>
<organism evidence="1 2">
    <name type="scientific">Mycobacterium ulcerans str. Harvey</name>
    <dbReference type="NCBI Taxonomy" id="1299332"/>
    <lineage>
        <taxon>Bacteria</taxon>
        <taxon>Bacillati</taxon>
        <taxon>Actinomycetota</taxon>
        <taxon>Actinomycetes</taxon>
        <taxon>Mycobacteriales</taxon>
        <taxon>Mycobacteriaceae</taxon>
        <taxon>Mycobacterium</taxon>
        <taxon>Mycobacterium ulcerans group</taxon>
    </lineage>
</organism>
<dbReference type="EMBL" id="JAOL01000137">
    <property type="protein sequence ID" value="EUA88624.1"/>
    <property type="molecule type" value="Genomic_DNA"/>
</dbReference>
<gene>
    <name evidence="1" type="ORF">I551_4897</name>
</gene>
<sequence>MDTDPLASHKYATWAQDSECRWGIDLCDLQHELVTCEQPHMRPPRFGVSGAGLPPLN</sequence>
<dbReference type="Proteomes" id="UP000020681">
    <property type="component" value="Unassembled WGS sequence"/>
</dbReference>
<reference evidence="1 2" key="1">
    <citation type="submission" date="2014-01" db="EMBL/GenBank/DDBJ databases">
        <authorList>
            <person name="Dobos K."/>
            <person name="Lenaerts A."/>
            <person name="Ordway D."/>
            <person name="DeGroote M.A."/>
            <person name="Parker T."/>
            <person name="Sizemore C."/>
            <person name="Tallon L.J."/>
            <person name="Sadzewicz L.K."/>
            <person name="Sengamalay N."/>
            <person name="Fraser C.M."/>
            <person name="Hine E."/>
            <person name="Shefchek K.A."/>
            <person name="Das S.P."/>
            <person name="Tettelin H."/>
        </authorList>
    </citation>
    <scope>NUCLEOTIDE SEQUENCE [LARGE SCALE GENOMIC DNA]</scope>
    <source>
        <strain evidence="1 2">Harvey</strain>
    </source>
</reference>
<keyword evidence="2" id="KW-1185">Reference proteome</keyword>